<proteinExistence type="predicted"/>
<dbReference type="AlphaFoldDB" id="G4TJ82"/>
<dbReference type="GO" id="GO:0000981">
    <property type="term" value="F:DNA-binding transcription factor activity, RNA polymerase II-specific"/>
    <property type="evidence" value="ECO:0007669"/>
    <property type="project" value="TreeGrafter"/>
</dbReference>
<dbReference type="SUPFAM" id="SSF46785">
    <property type="entry name" value="Winged helix' DNA-binding domain"/>
    <property type="match status" value="1"/>
</dbReference>
<dbReference type="PROSITE" id="PS50039">
    <property type="entry name" value="FORK_HEAD_3"/>
    <property type="match status" value="1"/>
</dbReference>
<comment type="subcellular location">
    <subcellularLocation>
        <location evidence="1 6">Nucleus</location>
    </subcellularLocation>
</comment>
<reference evidence="9 10" key="1">
    <citation type="journal article" date="2011" name="PLoS Pathog.">
        <title>Endophytic Life Strategies Decoded by Genome and Transcriptome Analyses of the Mutualistic Root Symbiont Piriformospora indica.</title>
        <authorList>
            <person name="Zuccaro A."/>
            <person name="Lahrmann U."/>
            <person name="Guldener U."/>
            <person name="Langen G."/>
            <person name="Pfiffi S."/>
            <person name="Biedenkopf D."/>
            <person name="Wong P."/>
            <person name="Samans B."/>
            <person name="Grimm C."/>
            <person name="Basiewicz M."/>
            <person name="Murat C."/>
            <person name="Martin F."/>
            <person name="Kogel K.H."/>
        </authorList>
    </citation>
    <scope>NUCLEOTIDE SEQUENCE [LARGE SCALE GENOMIC DNA]</scope>
    <source>
        <strain evidence="9 10">DSM 11827</strain>
    </source>
</reference>
<dbReference type="CDD" id="cd00059">
    <property type="entry name" value="FH_FOX"/>
    <property type="match status" value="1"/>
</dbReference>
<feature type="region of interest" description="Disordered" evidence="7">
    <location>
        <begin position="557"/>
        <end position="632"/>
    </location>
</feature>
<dbReference type="InterPro" id="IPR036388">
    <property type="entry name" value="WH-like_DNA-bd_sf"/>
</dbReference>
<feature type="compositionally biased region" description="Acidic residues" evidence="7">
    <location>
        <begin position="579"/>
        <end position="593"/>
    </location>
</feature>
<dbReference type="HOGENOM" id="CLU_378600_0_0_1"/>
<feature type="compositionally biased region" description="Low complexity" evidence="7">
    <location>
        <begin position="72"/>
        <end position="96"/>
    </location>
</feature>
<keyword evidence="3 6" id="KW-0238">DNA-binding</keyword>
<comment type="caution">
    <text evidence="9">The sequence shown here is derived from an EMBL/GenBank/DDBJ whole genome shotgun (WGS) entry which is preliminary data.</text>
</comment>
<evidence type="ECO:0000256" key="4">
    <source>
        <dbReference type="ARBA" id="ARBA00023163"/>
    </source>
</evidence>
<evidence type="ECO:0000256" key="3">
    <source>
        <dbReference type="ARBA" id="ARBA00023125"/>
    </source>
</evidence>
<feature type="DNA-binding region" description="Fork-head" evidence="6">
    <location>
        <begin position="293"/>
        <end position="385"/>
    </location>
</feature>
<evidence type="ECO:0000313" key="10">
    <source>
        <dbReference type="Proteomes" id="UP000007148"/>
    </source>
</evidence>
<dbReference type="eggNOG" id="KOG3563">
    <property type="taxonomic scope" value="Eukaryota"/>
</dbReference>
<dbReference type="PANTHER" id="PTHR45881:SF1">
    <property type="entry name" value="FORK HEAD PROTEIN HOMOLOG 2"/>
    <property type="match status" value="1"/>
</dbReference>
<feature type="compositionally biased region" description="Low complexity" evidence="7">
    <location>
        <begin position="158"/>
        <end position="180"/>
    </location>
</feature>
<dbReference type="PROSITE" id="PS00657">
    <property type="entry name" value="FORK_HEAD_1"/>
    <property type="match status" value="1"/>
</dbReference>
<evidence type="ECO:0000256" key="7">
    <source>
        <dbReference type="SAM" id="MobiDB-lite"/>
    </source>
</evidence>
<dbReference type="GO" id="GO:0000978">
    <property type="term" value="F:RNA polymerase II cis-regulatory region sequence-specific DNA binding"/>
    <property type="evidence" value="ECO:0007669"/>
    <property type="project" value="TreeGrafter"/>
</dbReference>
<feature type="compositionally biased region" description="Polar residues" evidence="7">
    <location>
        <begin position="447"/>
        <end position="466"/>
    </location>
</feature>
<dbReference type="InterPro" id="IPR030456">
    <property type="entry name" value="TF_fork_head_CS_2"/>
</dbReference>
<feature type="compositionally biased region" description="Polar residues" evidence="7">
    <location>
        <begin position="520"/>
        <end position="529"/>
    </location>
</feature>
<feature type="region of interest" description="Disordered" evidence="7">
    <location>
        <begin position="158"/>
        <end position="219"/>
    </location>
</feature>
<dbReference type="Pfam" id="PF00250">
    <property type="entry name" value="Forkhead"/>
    <property type="match status" value="1"/>
</dbReference>
<dbReference type="Proteomes" id="UP000007148">
    <property type="component" value="Unassembled WGS sequence"/>
</dbReference>
<keyword evidence="4" id="KW-0804">Transcription</keyword>
<feature type="compositionally biased region" description="Polar residues" evidence="7">
    <location>
        <begin position="198"/>
        <end position="219"/>
    </location>
</feature>
<feature type="compositionally biased region" description="Low complexity" evidence="7">
    <location>
        <begin position="558"/>
        <end position="576"/>
    </location>
</feature>
<dbReference type="EMBL" id="CAFZ01000116">
    <property type="protein sequence ID" value="CCA71379.1"/>
    <property type="molecule type" value="Genomic_DNA"/>
</dbReference>
<evidence type="ECO:0000256" key="2">
    <source>
        <dbReference type="ARBA" id="ARBA00023015"/>
    </source>
</evidence>
<dbReference type="PRINTS" id="PR00053">
    <property type="entry name" value="FORKHEAD"/>
</dbReference>
<feature type="region of interest" description="Disordered" evidence="7">
    <location>
        <begin position="668"/>
        <end position="701"/>
    </location>
</feature>
<dbReference type="OMA" id="GEWAIRE"/>
<dbReference type="Gene3D" id="1.10.10.10">
    <property type="entry name" value="Winged helix-like DNA-binding domain superfamily/Winged helix DNA-binding domain"/>
    <property type="match status" value="1"/>
</dbReference>
<dbReference type="OrthoDB" id="5954824at2759"/>
<feature type="region of interest" description="Disordered" evidence="7">
    <location>
        <begin position="378"/>
        <end position="543"/>
    </location>
</feature>
<accession>G4TJ82</accession>
<feature type="compositionally biased region" description="Polar residues" evidence="7">
    <location>
        <begin position="594"/>
        <end position="604"/>
    </location>
</feature>
<keyword evidence="10" id="KW-1185">Reference proteome</keyword>
<dbReference type="PANTHER" id="PTHR45881">
    <property type="entry name" value="CHECKPOINT SUPPRESSOR 1-LIKE, ISOFORM A-RELATED"/>
    <property type="match status" value="1"/>
</dbReference>
<dbReference type="STRING" id="1109443.G4TJ82"/>
<evidence type="ECO:0000256" key="6">
    <source>
        <dbReference type="PROSITE-ProRule" id="PRU00089"/>
    </source>
</evidence>
<feature type="region of interest" description="Disordered" evidence="7">
    <location>
        <begin position="51"/>
        <end position="100"/>
    </location>
</feature>
<dbReference type="InterPro" id="IPR036390">
    <property type="entry name" value="WH_DNA-bd_sf"/>
</dbReference>
<dbReference type="SMART" id="SM00339">
    <property type="entry name" value="FH"/>
    <property type="match status" value="1"/>
</dbReference>
<feature type="compositionally biased region" description="Basic and acidic residues" evidence="7">
    <location>
        <begin position="183"/>
        <end position="193"/>
    </location>
</feature>
<protein>
    <recommendedName>
        <fullName evidence="8">Fork-head domain-containing protein</fullName>
    </recommendedName>
</protein>
<feature type="compositionally biased region" description="Basic and acidic residues" evidence="7">
    <location>
        <begin position="617"/>
        <end position="628"/>
    </location>
</feature>
<organism evidence="9 10">
    <name type="scientific">Serendipita indica (strain DSM 11827)</name>
    <name type="common">Root endophyte fungus</name>
    <name type="synonym">Piriformospora indica</name>
    <dbReference type="NCBI Taxonomy" id="1109443"/>
    <lineage>
        <taxon>Eukaryota</taxon>
        <taxon>Fungi</taxon>
        <taxon>Dikarya</taxon>
        <taxon>Basidiomycota</taxon>
        <taxon>Agaricomycotina</taxon>
        <taxon>Agaricomycetes</taxon>
        <taxon>Sebacinales</taxon>
        <taxon>Serendipitaceae</taxon>
        <taxon>Serendipita</taxon>
    </lineage>
</organism>
<keyword evidence="5 6" id="KW-0539">Nucleus</keyword>
<feature type="domain" description="Fork-head" evidence="8">
    <location>
        <begin position="293"/>
        <end position="385"/>
    </location>
</feature>
<keyword evidence="2" id="KW-0805">Transcription regulation</keyword>
<evidence type="ECO:0000313" key="9">
    <source>
        <dbReference type="EMBL" id="CCA71379.1"/>
    </source>
</evidence>
<dbReference type="InterPro" id="IPR001766">
    <property type="entry name" value="Fork_head_dom"/>
</dbReference>
<dbReference type="PROSITE" id="PS00658">
    <property type="entry name" value="FORK_HEAD_2"/>
    <property type="match status" value="1"/>
</dbReference>
<sequence>MAAAVAPDASAQLARLGLSEAEFKQKTELMRLYLQDSAGASSFDEFCKRYPLKAPDAPPKARDPSPPRAPRPQKAAAPAPTKTSSKSQQKSAKQASVPPQLALPLNAQMFPVMPNGQRPMLMPPVMPGQPLPYYPPIWFNPAALAQGKSIAHPWVQPQPAAGAKQPAAPTSTTAGSSSQPKAESSDENAKMDKASPATVGSTQSPETPKTPTRQHGETSPFTPAAAAIFMSPNAGELVGTPVPAIFRPDGVIFPHPFFPSPELLRLAKPTTSHEEVDPSTIFKLPPPPYATSKPPYSYAALIGQAINASHRKRACLDHIYLYISTVYPYYKRGEHAWQNSIRHNLSQNSSFTRLKHPGGGQHGEWAIREEDAHCFANGGFNRAARPPEPNRKRRRKGAFDDDTDLEDDTSSRKRPRKHMAPSEEPEQRQAKANFKSSSQTVKHEPMDTTTSLSQPNRMDQAKSSASPVMVQKKPLAQKRQPESKPRAKAKKKRSKYESEEEMESEEFESDYGEDVFSPSYGRSKTNKTGVHSLMHRPRRTLDPDEELAVIDAILQSDAASSRAVSVAPPSETASAPPSEPEDVEIQDEDEDDTQSQARSTTHSQEPPMHHRFSQSDVRSDSNQSEKRFRTLPVSTLLNLSPMRRLSTSPMKSAIRTTKLDEAMSRFAVNNETRDEDSMSGEDFSYGPDRELDEDERDRPAATAADFAVHQSQLEPSLLPVDCFHDAGTSTWK</sequence>
<feature type="compositionally biased region" description="Acidic residues" evidence="7">
    <location>
        <begin position="498"/>
        <end position="513"/>
    </location>
</feature>
<evidence type="ECO:0000259" key="8">
    <source>
        <dbReference type="PROSITE" id="PS50039"/>
    </source>
</evidence>
<dbReference type="GO" id="GO:0005634">
    <property type="term" value="C:nucleus"/>
    <property type="evidence" value="ECO:0007669"/>
    <property type="project" value="UniProtKB-SubCell"/>
</dbReference>
<name>G4TJ82_SERID</name>
<gene>
    <name evidence="9" type="ORF">PIIN_05318</name>
</gene>
<evidence type="ECO:0000256" key="5">
    <source>
        <dbReference type="ARBA" id="ARBA00023242"/>
    </source>
</evidence>
<dbReference type="InterPro" id="IPR018122">
    <property type="entry name" value="TF_fork_head_CS_1"/>
</dbReference>
<dbReference type="InParanoid" id="G4TJ82"/>
<evidence type="ECO:0000256" key="1">
    <source>
        <dbReference type="ARBA" id="ARBA00004123"/>
    </source>
</evidence>